<evidence type="ECO:0000313" key="2">
    <source>
        <dbReference type="EMBL" id="MCR6547081.1"/>
    </source>
</evidence>
<comment type="caution">
    <text evidence="2">The sequence shown here is derived from an EMBL/GenBank/DDBJ whole genome shotgun (WGS) entry which is preliminary data.</text>
</comment>
<dbReference type="Gene3D" id="3.40.50.1390">
    <property type="entry name" value="Resolvase, N-terminal catalytic domain"/>
    <property type="match status" value="1"/>
</dbReference>
<organism evidence="2 3">
    <name type="scientific">Dehalobacterium formicoaceticum</name>
    <dbReference type="NCBI Taxonomy" id="51515"/>
    <lineage>
        <taxon>Bacteria</taxon>
        <taxon>Bacillati</taxon>
        <taxon>Bacillota</taxon>
        <taxon>Clostridia</taxon>
        <taxon>Eubacteriales</taxon>
        <taxon>Peptococcaceae</taxon>
        <taxon>Dehalobacterium</taxon>
    </lineage>
</organism>
<dbReference type="CDD" id="cd00338">
    <property type="entry name" value="Ser_Recombinase"/>
    <property type="match status" value="1"/>
</dbReference>
<dbReference type="SMART" id="SM00857">
    <property type="entry name" value="Resolvase"/>
    <property type="match status" value="1"/>
</dbReference>
<dbReference type="RefSeq" id="WP_257914218.1">
    <property type="nucleotide sequence ID" value="NZ_JANPWE010000019.1"/>
</dbReference>
<sequence length="134" mass="15190">MNKQPDKMTALYYRVASKDKNLYLDNQMHRLHSYAAENGIDAYTVYADVGFSGLTFDRPAFQQMRGAIATGQIKQIIALDMSRISRNLVDAMEFTEWTEQQGAPLVTVNGDHHLTHMHRQFLSELAALKGGEQQ</sequence>
<feature type="domain" description="Resolvase/invertase-type recombinase catalytic" evidence="1">
    <location>
        <begin position="8"/>
        <end position="134"/>
    </location>
</feature>
<dbReference type="SUPFAM" id="SSF53041">
    <property type="entry name" value="Resolvase-like"/>
    <property type="match status" value="1"/>
</dbReference>
<dbReference type="InterPro" id="IPR006119">
    <property type="entry name" value="Resolv_N"/>
</dbReference>
<evidence type="ECO:0000259" key="1">
    <source>
        <dbReference type="PROSITE" id="PS51736"/>
    </source>
</evidence>
<accession>A0ABT1Y9A8</accession>
<dbReference type="PROSITE" id="PS51736">
    <property type="entry name" value="RECOMBINASES_3"/>
    <property type="match status" value="1"/>
</dbReference>
<dbReference type="Proteomes" id="UP001524944">
    <property type="component" value="Unassembled WGS sequence"/>
</dbReference>
<dbReference type="EMBL" id="JANPWE010000019">
    <property type="protein sequence ID" value="MCR6547081.1"/>
    <property type="molecule type" value="Genomic_DNA"/>
</dbReference>
<dbReference type="Pfam" id="PF00239">
    <property type="entry name" value="Resolvase"/>
    <property type="match status" value="1"/>
</dbReference>
<name>A0ABT1Y9A8_9FIRM</name>
<dbReference type="InterPro" id="IPR036162">
    <property type="entry name" value="Resolvase-like_N_sf"/>
</dbReference>
<dbReference type="PANTHER" id="PTHR30461:SF23">
    <property type="entry name" value="DNA RECOMBINASE-RELATED"/>
    <property type="match status" value="1"/>
</dbReference>
<dbReference type="PANTHER" id="PTHR30461">
    <property type="entry name" value="DNA-INVERTASE FROM LAMBDOID PROPHAGE"/>
    <property type="match status" value="1"/>
</dbReference>
<protein>
    <submittedName>
        <fullName evidence="2">Recombinase family protein</fullName>
    </submittedName>
</protein>
<keyword evidence="3" id="KW-1185">Reference proteome</keyword>
<dbReference type="InterPro" id="IPR050639">
    <property type="entry name" value="SSR_resolvase"/>
</dbReference>
<proteinExistence type="predicted"/>
<reference evidence="2 3" key="1">
    <citation type="submission" date="2022-08" db="EMBL/GenBank/DDBJ databases">
        <title>Proteogenomics of the novel Dehalobacterium formicoaceticum strain EZ94 highlights a key role of methyltransferases during anaerobic dichloromethane degradation.</title>
        <authorList>
            <person name="Wasmund K."/>
        </authorList>
    </citation>
    <scope>NUCLEOTIDE SEQUENCE [LARGE SCALE GENOMIC DNA]</scope>
    <source>
        <strain evidence="2 3">EZ94</strain>
    </source>
</reference>
<evidence type="ECO:0000313" key="3">
    <source>
        <dbReference type="Proteomes" id="UP001524944"/>
    </source>
</evidence>
<gene>
    <name evidence="2" type="ORF">NVS47_16460</name>
</gene>